<dbReference type="InterPro" id="IPR016187">
    <property type="entry name" value="CTDL_fold"/>
</dbReference>
<comment type="caution">
    <text evidence="3">The sequence shown here is derived from an EMBL/GenBank/DDBJ whole genome shotgun (WGS) entry which is preliminary data.</text>
</comment>
<dbReference type="GO" id="GO:0120147">
    <property type="term" value="F:formylglycine-generating oxidase activity"/>
    <property type="evidence" value="ECO:0007669"/>
    <property type="project" value="TreeGrafter"/>
</dbReference>
<dbReference type="SUPFAM" id="SSF56436">
    <property type="entry name" value="C-type lectin-like"/>
    <property type="match status" value="1"/>
</dbReference>
<name>A0A0F9JH84_9ZZZZ</name>
<protein>
    <recommendedName>
        <fullName evidence="2">Sulfatase-modifying factor enzyme-like domain-containing protein</fullName>
    </recommendedName>
</protein>
<dbReference type="PANTHER" id="PTHR23150">
    <property type="entry name" value="SULFATASE MODIFYING FACTOR 1, 2"/>
    <property type="match status" value="1"/>
</dbReference>
<dbReference type="InterPro" id="IPR051043">
    <property type="entry name" value="Sulfatase_Mod_Factor_Kinase"/>
</dbReference>
<feature type="domain" description="Sulfatase-modifying factor enzyme-like" evidence="2">
    <location>
        <begin position="59"/>
        <end position="366"/>
    </location>
</feature>
<evidence type="ECO:0000313" key="3">
    <source>
        <dbReference type="EMBL" id="KKM69214.1"/>
    </source>
</evidence>
<dbReference type="AlphaFoldDB" id="A0A0F9JH84"/>
<reference evidence="3" key="1">
    <citation type="journal article" date="2015" name="Nature">
        <title>Complex archaea that bridge the gap between prokaryotes and eukaryotes.</title>
        <authorList>
            <person name="Spang A."/>
            <person name="Saw J.H."/>
            <person name="Jorgensen S.L."/>
            <person name="Zaremba-Niedzwiedzka K."/>
            <person name="Martijn J."/>
            <person name="Lind A.E."/>
            <person name="van Eijk R."/>
            <person name="Schleper C."/>
            <person name="Guy L."/>
            <person name="Ettema T.J."/>
        </authorList>
    </citation>
    <scope>NUCLEOTIDE SEQUENCE</scope>
</reference>
<dbReference type="Gene3D" id="3.90.1580.10">
    <property type="entry name" value="paralog of FGE (formylglycine-generating enzyme)"/>
    <property type="match status" value="2"/>
</dbReference>
<dbReference type="PANTHER" id="PTHR23150:SF19">
    <property type="entry name" value="FORMYLGLYCINE-GENERATING ENZYME"/>
    <property type="match status" value="1"/>
</dbReference>
<dbReference type="InterPro" id="IPR042095">
    <property type="entry name" value="SUMF_sf"/>
</dbReference>
<dbReference type="PROSITE" id="PS51257">
    <property type="entry name" value="PROKAR_LIPOPROTEIN"/>
    <property type="match status" value="1"/>
</dbReference>
<feature type="region of interest" description="Disordered" evidence="1">
    <location>
        <begin position="220"/>
        <end position="246"/>
    </location>
</feature>
<accession>A0A0F9JH84</accession>
<dbReference type="InterPro" id="IPR005532">
    <property type="entry name" value="SUMF_dom"/>
</dbReference>
<organism evidence="3">
    <name type="scientific">marine sediment metagenome</name>
    <dbReference type="NCBI Taxonomy" id="412755"/>
    <lineage>
        <taxon>unclassified sequences</taxon>
        <taxon>metagenomes</taxon>
        <taxon>ecological metagenomes</taxon>
    </lineage>
</organism>
<dbReference type="Pfam" id="PF03781">
    <property type="entry name" value="FGE-sulfatase"/>
    <property type="match status" value="1"/>
</dbReference>
<gene>
    <name evidence="3" type="ORF">LCGC14_1453100</name>
</gene>
<proteinExistence type="predicted"/>
<dbReference type="EMBL" id="LAZR01010028">
    <property type="protein sequence ID" value="KKM69214.1"/>
    <property type="molecule type" value="Genomic_DNA"/>
</dbReference>
<evidence type="ECO:0000259" key="2">
    <source>
        <dbReference type="Pfam" id="PF03781"/>
    </source>
</evidence>
<sequence length="519" mass="59069">MSNKVKFLPFVLTIVLLFASCGSKDLSQTGDHSTTTGWDYNDPDWGGFEVAEAYDQETGPGLVFIEGGSFTMGRTEQDVLYEWNNVPRRVTLTSFYMDETEVRNVDYLEYLYWLQRVFSDMRDVYTSALPDTLVWLDPMGYNEPYVEYYLRHPAYSQYPVVGVSHIQARDYALWRTDRVNERVLIDEGILLMDPAGQQGAENFNTDAYLAGQYIGLVGENLPSMRPTNPSEGGGDAGTDPSGEGRGVRMEDGLLFPKYRLPTEAEWEFAALGLIGNTFEERLWERRIYPWNGHTVRMHPDENNAHTGEMRANFVRGRGDYMGMAGDLNDNAAITAPVFSFWPNDYGLYCMAGNVNEWVADVYRPLSHQDVSDFRPFRGNVFQTNARDETGALLPKDRYGRIQKRDLDARDVKDYTQNYRQADYTDFKDGDLNSSIYYMERMRDSATSDATAMYSQYRTAQAEDITSLVNNRARVYKGGSWKDRAYWLSPGSRRFLDEAAASSDLGFRCAMTRVGSPAGM</sequence>
<evidence type="ECO:0000256" key="1">
    <source>
        <dbReference type="SAM" id="MobiDB-lite"/>
    </source>
</evidence>